<keyword evidence="3" id="KW-1185">Reference proteome</keyword>
<evidence type="ECO:0000313" key="3">
    <source>
        <dbReference type="Proteomes" id="UP000729402"/>
    </source>
</evidence>
<feature type="compositionally biased region" description="Basic and acidic residues" evidence="1">
    <location>
        <begin position="80"/>
        <end position="90"/>
    </location>
</feature>
<feature type="region of interest" description="Disordered" evidence="1">
    <location>
        <begin position="53"/>
        <end position="109"/>
    </location>
</feature>
<evidence type="ECO:0000313" key="2">
    <source>
        <dbReference type="EMBL" id="KAG8089379.1"/>
    </source>
</evidence>
<sequence length="109" mass="11130">MKGVQHKDDLLRAAAERAGAEVGCGGHEGEAREEVAAAEGTVARVVRGLRSARRRSVRGRRAAAGRGRSARGLGAAAERAGAEDGGERRGALGAAAERADAEDGGEWIS</sequence>
<gene>
    <name evidence="2" type="ORF">GUJ93_ZPchr0011g26933</name>
</gene>
<evidence type="ECO:0000256" key="1">
    <source>
        <dbReference type="SAM" id="MobiDB-lite"/>
    </source>
</evidence>
<dbReference type="Proteomes" id="UP000729402">
    <property type="component" value="Unassembled WGS sequence"/>
</dbReference>
<protein>
    <submittedName>
        <fullName evidence="2">Uncharacterized protein</fullName>
    </submittedName>
</protein>
<name>A0A8J5WJB7_ZIZPA</name>
<feature type="compositionally biased region" description="Acidic residues" evidence="1">
    <location>
        <begin position="100"/>
        <end position="109"/>
    </location>
</feature>
<accession>A0A8J5WJB7</accession>
<reference evidence="2" key="1">
    <citation type="journal article" date="2021" name="bioRxiv">
        <title>Whole Genome Assembly and Annotation of Northern Wild Rice, Zizania palustris L., Supports a Whole Genome Duplication in the Zizania Genus.</title>
        <authorList>
            <person name="Haas M."/>
            <person name="Kono T."/>
            <person name="Macchietto M."/>
            <person name="Millas R."/>
            <person name="McGilp L."/>
            <person name="Shao M."/>
            <person name="Duquette J."/>
            <person name="Hirsch C.N."/>
            <person name="Kimball J."/>
        </authorList>
    </citation>
    <scope>NUCLEOTIDE SEQUENCE</scope>
    <source>
        <tissue evidence="2">Fresh leaf tissue</tissue>
    </source>
</reference>
<comment type="caution">
    <text evidence="2">The sequence shown here is derived from an EMBL/GenBank/DDBJ whole genome shotgun (WGS) entry which is preliminary data.</text>
</comment>
<feature type="compositionally biased region" description="Low complexity" evidence="1">
    <location>
        <begin position="64"/>
        <end position="79"/>
    </location>
</feature>
<proteinExistence type="predicted"/>
<organism evidence="2 3">
    <name type="scientific">Zizania palustris</name>
    <name type="common">Northern wild rice</name>
    <dbReference type="NCBI Taxonomy" id="103762"/>
    <lineage>
        <taxon>Eukaryota</taxon>
        <taxon>Viridiplantae</taxon>
        <taxon>Streptophyta</taxon>
        <taxon>Embryophyta</taxon>
        <taxon>Tracheophyta</taxon>
        <taxon>Spermatophyta</taxon>
        <taxon>Magnoliopsida</taxon>
        <taxon>Liliopsida</taxon>
        <taxon>Poales</taxon>
        <taxon>Poaceae</taxon>
        <taxon>BOP clade</taxon>
        <taxon>Oryzoideae</taxon>
        <taxon>Oryzeae</taxon>
        <taxon>Zizaniinae</taxon>
        <taxon>Zizania</taxon>
    </lineage>
</organism>
<dbReference type="AlphaFoldDB" id="A0A8J5WJB7"/>
<feature type="compositionally biased region" description="Basic residues" evidence="1">
    <location>
        <begin position="53"/>
        <end position="63"/>
    </location>
</feature>
<dbReference type="EMBL" id="JAAALK010000081">
    <property type="protein sequence ID" value="KAG8089379.1"/>
    <property type="molecule type" value="Genomic_DNA"/>
</dbReference>
<reference evidence="2" key="2">
    <citation type="submission" date="2021-02" db="EMBL/GenBank/DDBJ databases">
        <authorList>
            <person name="Kimball J.A."/>
            <person name="Haas M.W."/>
            <person name="Macchietto M."/>
            <person name="Kono T."/>
            <person name="Duquette J."/>
            <person name="Shao M."/>
        </authorList>
    </citation>
    <scope>NUCLEOTIDE SEQUENCE</scope>
    <source>
        <tissue evidence="2">Fresh leaf tissue</tissue>
    </source>
</reference>